<dbReference type="PANTHER" id="PTHR13528:SF2">
    <property type="entry name" value="LARGE RIBOSOMAL SUBUNIT PROTEIN BL28M"/>
    <property type="match status" value="1"/>
</dbReference>
<dbReference type="Pfam" id="PF00830">
    <property type="entry name" value="Ribosomal_L28"/>
    <property type="match status" value="1"/>
</dbReference>
<evidence type="ECO:0000256" key="1">
    <source>
        <dbReference type="ARBA" id="ARBA00008760"/>
    </source>
</evidence>
<proteinExistence type="inferred from homology"/>
<dbReference type="AlphaFoldDB" id="A0A1Y1IN18"/>
<dbReference type="OrthoDB" id="361870at2759"/>
<evidence type="ECO:0000256" key="2">
    <source>
        <dbReference type="ARBA" id="ARBA00022980"/>
    </source>
</evidence>
<evidence type="ECO:0000313" key="5">
    <source>
        <dbReference type="EMBL" id="GAQ91502.1"/>
    </source>
</evidence>
<dbReference type="PANTHER" id="PTHR13528">
    <property type="entry name" value="39S RIBOSOMAL PROTEIN L28, MITOCHONDRIAL"/>
    <property type="match status" value="1"/>
</dbReference>
<dbReference type="EMBL" id="DF237745">
    <property type="protein sequence ID" value="GAQ91502.1"/>
    <property type="molecule type" value="Genomic_DNA"/>
</dbReference>
<evidence type="ECO:0000313" key="6">
    <source>
        <dbReference type="Proteomes" id="UP000054558"/>
    </source>
</evidence>
<dbReference type="InterPro" id="IPR034704">
    <property type="entry name" value="Ribosomal_bL28/bL31-like_sf"/>
</dbReference>
<keyword evidence="2 5" id="KW-0689">Ribosomal protein</keyword>
<dbReference type="GO" id="GO:0003735">
    <property type="term" value="F:structural constituent of ribosome"/>
    <property type="evidence" value="ECO:0000318"/>
    <property type="project" value="GO_Central"/>
</dbReference>
<dbReference type="Gene3D" id="2.30.170.40">
    <property type="entry name" value="Ribosomal protein L28/L24"/>
    <property type="match status" value="1"/>
</dbReference>
<keyword evidence="6" id="KW-1185">Reference proteome</keyword>
<dbReference type="InterPro" id="IPR026569">
    <property type="entry name" value="Ribosomal_bL28"/>
</dbReference>
<sequence>MKRGRRGLYAGERIRFGDQISEDGGNRTKRTWKPNVQWKRVFSLALDEMVRIRMTTQALHQIDAAGGIDEYLLNTPQEKLNSDVGMKLRGRIVEALAIRKKERLAQVSQ</sequence>
<evidence type="ECO:0000256" key="4">
    <source>
        <dbReference type="ARBA" id="ARBA00035269"/>
    </source>
</evidence>
<keyword evidence="3" id="KW-0687">Ribonucleoprotein</keyword>
<dbReference type="STRING" id="105231.A0A1Y1IN18"/>
<dbReference type="FunFam" id="2.30.170.40:FF:000003">
    <property type="entry name" value="54S ribosomal protein L24"/>
    <property type="match status" value="1"/>
</dbReference>
<dbReference type="Proteomes" id="UP000054558">
    <property type="component" value="Unassembled WGS sequence"/>
</dbReference>
<dbReference type="InterPro" id="IPR037147">
    <property type="entry name" value="Ribosomal_bL28_sf"/>
</dbReference>
<dbReference type="SUPFAM" id="SSF143800">
    <property type="entry name" value="L28p-like"/>
    <property type="match status" value="1"/>
</dbReference>
<comment type="similarity">
    <text evidence="1">Belongs to the bacterial ribosomal protein bL28 family.</text>
</comment>
<dbReference type="GO" id="GO:0005762">
    <property type="term" value="C:mitochondrial large ribosomal subunit"/>
    <property type="evidence" value="ECO:0000318"/>
    <property type="project" value="GO_Central"/>
</dbReference>
<dbReference type="OMA" id="KVNHQWK"/>
<evidence type="ECO:0000256" key="3">
    <source>
        <dbReference type="ARBA" id="ARBA00023274"/>
    </source>
</evidence>
<reference evidence="5 6" key="1">
    <citation type="journal article" date="2014" name="Nat. Commun.">
        <title>Klebsormidium flaccidum genome reveals primary factors for plant terrestrial adaptation.</title>
        <authorList>
            <person name="Hori K."/>
            <person name="Maruyama F."/>
            <person name="Fujisawa T."/>
            <person name="Togashi T."/>
            <person name="Yamamoto N."/>
            <person name="Seo M."/>
            <person name="Sato S."/>
            <person name="Yamada T."/>
            <person name="Mori H."/>
            <person name="Tajima N."/>
            <person name="Moriyama T."/>
            <person name="Ikeuchi M."/>
            <person name="Watanabe M."/>
            <person name="Wada H."/>
            <person name="Kobayashi K."/>
            <person name="Saito M."/>
            <person name="Masuda T."/>
            <person name="Sasaki-Sekimoto Y."/>
            <person name="Mashiguchi K."/>
            <person name="Awai K."/>
            <person name="Shimojima M."/>
            <person name="Masuda S."/>
            <person name="Iwai M."/>
            <person name="Nobusawa T."/>
            <person name="Narise T."/>
            <person name="Kondo S."/>
            <person name="Saito H."/>
            <person name="Sato R."/>
            <person name="Murakawa M."/>
            <person name="Ihara Y."/>
            <person name="Oshima-Yamada Y."/>
            <person name="Ohtaka K."/>
            <person name="Satoh M."/>
            <person name="Sonobe K."/>
            <person name="Ishii M."/>
            <person name="Ohtani R."/>
            <person name="Kanamori-Sato M."/>
            <person name="Honoki R."/>
            <person name="Miyazaki D."/>
            <person name="Mochizuki H."/>
            <person name="Umetsu J."/>
            <person name="Higashi K."/>
            <person name="Shibata D."/>
            <person name="Kamiya Y."/>
            <person name="Sato N."/>
            <person name="Nakamura Y."/>
            <person name="Tabata S."/>
            <person name="Ida S."/>
            <person name="Kurokawa K."/>
            <person name="Ohta H."/>
        </authorList>
    </citation>
    <scope>NUCLEOTIDE SEQUENCE [LARGE SCALE GENOMIC DNA]</scope>
    <source>
        <strain evidence="5 6">NIES-2285</strain>
    </source>
</reference>
<protein>
    <recommendedName>
        <fullName evidence="4">Large ribosomal subunit protein bL28m</fullName>
    </recommendedName>
</protein>
<gene>
    <name evidence="5" type="ORF">KFL_007960070</name>
</gene>
<organism evidence="5 6">
    <name type="scientific">Klebsormidium nitens</name>
    <name type="common">Green alga</name>
    <name type="synonym">Ulothrix nitens</name>
    <dbReference type="NCBI Taxonomy" id="105231"/>
    <lineage>
        <taxon>Eukaryota</taxon>
        <taxon>Viridiplantae</taxon>
        <taxon>Streptophyta</taxon>
        <taxon>Klebsormidiophyceae</taxon>
        <taxon>Klebsormidiales</taxon>
        <taxon>Klebsormidiaceae</taxon>
        <taxon>Klebsormidium</taxon>
    </lineage>
</organism>
<name>A0A1Y1IN18_KLENI</name>
<accession>A0A1Y1IN18</accession>